<gene>
    <name evidence="1" type="ORF">L0M14_28170</name>
</gene>
<dbReference type="EMBL" id="CP090978">
    <property type="protein sequence ID" value="UJF33343.1"/>
    <property type="molecule type" value="Genomic_DNA"/>
</dbReference>
<proteinExistence type="predicted"/>
<name>A0ABY3SIN3_9BACL</name>
<dbReference type="RefSeq" id="WP_235119689.1">
    <property type="nucleotide sequence ID" value="NZ_CP090978.1"/>
</dbReference>
<dbReference type="Proteomes" id="UP001649230">
    <property type="component" value="Chromosome"/>
</dbReference>
<reference evidence="1 2" key="1">
    <citation type="journal article" date="2024" name="Int. J. Syst. Evol. Microbiol.">
        <title>Paenibacillus hexagrammi sp. nov., a novel bacterium isolated from the gut content of Hexagrammos agrammus.</title>
        <authorList>
            <person name="Jung H.K."/>
            <person name="Kim D.G."/>
            <person name="Zin H."/>
            <person name="Park J."/>
            <person name="Jung H."/>
            <person name="Kim Y.O."/>
            <person name="Kong H.J."/>
            <person name="Kim J.W."/>
            <person name="Kim Y.S."/>
        </authorList>
    </citation>
    <scope>NUCLEOTIDE SEQUENCE [LARGE SCALE GENOMIC DNA]</scope>
    <source>
        <strain evidence="1 2">YPD9-1</strain>
    </source>
</reference>
<keyword evidence="2" id="KW-1185">Reference proteome</keyword>
<protein>
    <submittedName>
        <fullName evidence="1">Uncharacterized protein</fullName>
    </submittedName>
</protein>
<accession>A0ABY3SIN3</accession>
<evidence type="ECO:0000313" key="1">
    <source>
        <dbReference type="EMBL" id="UJF33343.1"/>
    </source>
</evidence>
<sequence length="96" mass="10759">MSGRKAGEAMDWSRAKTILIVTFLTLNMILGFQLWTSSINKQTEIAADASGTVEELNRVLRSKNIRLTDNLPTELPNIQVINVKFDENMKPGVKKP</sequence>
<organism evidence="1 2">
    <name type="scientific">Paenibacillus hexagrammi</name>
    <dbReference type="NCBI Taxonomy" id="2908839"/>
    <lineage>
        <taxon>Bacteria</taxon>
        <taxon>Bacillati</taxon>
        <taxon>Bacillota</taxon>
        <taxon>Bacilli</taxon>
        <taxon>Bacillales</taxon>
        <taxon>Paenibacillaceae</taxon>
        <taxon>Paenibacillus</taxon>
    </lineage>
</organism>
<evidence type="ECO:0000313" key="2">
    <source>
        <dbReference type="Proteomes" id="UP001649230"/>
    </source>
</evidence>